<accession>A0A386HST4</accession>
<feature type="chain" id="PRO_5017422580" evidence="1">
    <location>
        <begin position="23"/>
        <end position="176"/>
    </location>
</feature>
<sequence length="176" mass="19790">MKKIYVLLAFATCLLISFQVNAQKKVDKSKRPSPPALVTQTIKSGATISIDYSQPSVKGRTIGKDLEPMEGKVWRTGANEATVFSTNKDVTIDGQKLPAGKYGFFTLFEGNDVYLIFNKTWNQWGAFKYDAKEDMLRVKTSKKMESNASEKMTFTISKNGEVNLRWGKIKVAFKVK</sequence>
<evidence type="ECO:0000313" key="2">
    <source>
        <dbReference type="EMBL" id="AYD48521.1"/>
    </source>
</evidence>
<keyword evidence="1" id="KW-0732">Signal</keyword>
<dbReference type="OrthoDB" id="9808374at2"/>
<dbReference type="AlphaFoldDB" id="A0A386HST4"/>
<reference evidence="2 3" key="1">
    <citation type="submission" date="2018-09" db="EMBL/GenBank/DDBJ databases">
        <title>Arachidicoccus sp. nov., a bacterium isolated from soil.</title>
        <authorList>
            <person name="Weon H.-Y."/>
            <person name="Kwon S.-W."/>
            <person name="Lee S.A."/>
        </authorList>
    </citation>
    <scope>NUCLEOTIDE SEQUENCE [LARGE SCALE GENOMIC DNA]</scope>
    <source>
        <strain evidence="2 3">KIS59-12</strain>
    </source>
</reference>
<dbReference type="InterPro" id="IPR021314">
    <property type="entry name" value="DUF2911"/>
</dbReference>
<evidence type="ECO:0000313" key="3">
    <source>
        <dbReference type="Proteomes" id="UP000266118"/>
    </source>
</evidence>
<organism evidence="2 3">
    <name type="scientific">Arachidicoccus soli</name>
    <dbReference type="NCBI Taxonomy" id="2341117"/>
    <lineage>
        <taxon>Bacteria</taxon>
        <taxon>Pseudomonadati</taxon>
        <taxon>Bacteroidota</taxon>
        <taxon>Chitinophagia</taxon>
        <taxon>Chitinophagales</taxon>
        <taxon>Chitinophagaceae</taxon>
        <taxon>Arachidicoccus</taxon>
    </lineage>
</organism>
<protein>
    <submittedName>
        <fullName evidence="2">DUF2911 domain-containing protein</fullName>
    </submittedName>
</protein>
<proteinExistence type="predicted"/>
<feature type="signal peptide" evidence="1">
    <location>
        <begin position="1"/>
        <end position="22"/>
    </location>
</feature>
<keyword evidence="3" id="KW-1185">Reference proteome</keyword>
<name>A0A386HST4_9BACT</name>
<dbReference type="EMBL" id="CP032489">
    <property type="protein sequence ID" value="AYD48521.1"/>
    <property type="molecule type" value="Genomic_DNA"/>
</dbReference>
<dbReference type="Proteomes" id="UP000266118">
    <property type="component" value="Chromosome"/>
</dbReference>
<evidence type="ECO:0000256" key="1">
    <source>
        <dbReference type="SAM" id="SignalP"/>
    </source>
</evidence>
<dbReference type="KEGG" id="ark:D6B99_13460"/>
<dbReference type="Pfam" id="PF11138">
    <property type="entry name" value="DUF2911"/>
    <property type="match status" value="1"/>
</dbReference>
<gene>
    <name evidence="2" type="ORF">D6B99_13460</name>
</gene>
<dbReference type="RefSeq" id="WP_119989351.1">
    <property type="nucleotide sequence ID" value="NZ_CP032489.1"/>
</dbReference>